<dbReference type="OrthoDB" id="7692914at2759"/>
<dbReference type="Proteomes" id="UP000008237">
    <property type="component" value="Unassembled WGS sequence"/>
</dbReference>
<evidence type="ECO:0000313" key="1">
    <source>
        <dbReference type="EMBL" id="EFN75582.1"/>
    </source>
</evidence>
<accession>E2C8Z6</accession>
<dbReference type="EMBL" id="GL453752">
    <property type="protein sequence ID" value="EFN75582.1"/>
    <property type="molecule type" value="Genomic_DNA"/>
</dbReference>
<protein>
    <recommendedName>
        <fullName evidence="3">Transposable element Tc3 transposase</fullName>
    </recommendedName>
</protein>
<dbReference type="PANTHER" id="PTHR47326:SF1">
    <property type="entry name" value="HTH PSQ-TYPE DOMAIN-CONTAINING PROTEIN"/>
    <property type="match status" value="1"/>
</dbReference>
<evidence type="ECO:0008006" key="3">
    <source>
        <dbReference type="Google" id="ProtNLM"/>
    </source>
</evidence>
<dbReference type="InterPro" id="IPR036397">
    <property type="entry name" value="RNaseH_sf"/>
</dbReference>
<dbReference type="Gene3D" id="3.30.420.10">
    <property type="entry name" value="Ribonuclease H-like superfamily/Ribonuclease H"/>
    <property type="match status" value="1"/>
</dbReference>
<dbReference type="PANTHER" id="PTHR47326">
    <property type="entry name" value="TRANSPOSABLE ELEMENT TC3 TRANSPOSASE-LIKE PROTEIN"/>
    <property type="match status" value="1"/>
</dbReference>
<feature type="non-terminal residue" evidence="1">
    <location>
        <position position="63"/>
    </location>
</feature>
<sequence>YPEHWIEFNGYVQWSPNSSDLTCDFFLWGFIKRIVFATEPMNPIDMRNHITRALAIILKEILQ</sequence>
<gene>
    <name evidence="1" type="ORF">EAI_05089</name>
</gene>
<feature type="non-terminal residue" evidence="1">
    <location>
        <position position="1"/>
    </location>
</feature>
<dbReference type="AlphaFoldDB" id="E2C8Z6"/>
<dbReference type="GO" id="GO:0003676">
    <property type="term" value="F:nucleic acid binding"/>
    <property type="evidence" value="ECO:0007669"/>
    <property type="project" value="InterPro"/>
</dbReference>
<organism evidence="2">
    <name type="scientific">Harpegnathos saltator</name>
    <name type="common">Jerdon's jumping ant</name>
    <dbReference type="NCBI Taxonomy" id="610380"/>
    <lineage>
        <taxon>Eukaryota</taxon>
        <taxon>Metazoa</taxon>
        <taxon>Ecdysozoa</taxon>
        <taxon>Arthropoda</taxon>
        <taxon>Hexapoda</taxon>
        <taxon>Insecta</taxon>
        <taxon>Pterygota</taxon>
        <taxon>Neoptera</taxon>
        <taxon>Endopterygota</taxon>
        <taxon>Hymenoptera</taxon>
        <taxon>Apocrita</taxon>
        <taxon>Aculeata</taxon>
        <taxon>Formicoidea</taxon>
        <taxon>Formicidae</taxon>
        <taxon>Ponerinae</taxon>
        <taxon>Ponerini</taxon>
        <taxon>Harpegnathos</taxon>
    </lineage>
</organism>
<proteinExistence type="predicted"/>
<name>E2C8Z6_HARSA</name>
<reference evidence="1 2" key="1">
    <citation type="journal article" date="2010" name="Science">
        <title>Genomic comparison of the ants Camponotus floridanus and Harpegnathos saltator.</title>
        <authorList>
            <person name="Bonasio R."/>
            <person name="Zhang G."/>
            <person name="Ye C."/>
            <person name="Mutti N.S."/>
            <person name="Fang X."/>
            <person name="Qin N."/>
            <person name="Donahue G."/>
            <person name="Yang P."/>
            <person name="Li Q."/>
            <person name="Li C."/>
            <person name="Zhang P."/>
            <person name="Huang Z."/>
            <person name="Berger S.L."/>
            <person name="Reinberg D."/>
            <person name="Wang J."/>
            <person name="Liebig J."/>
        </authorList>
    </citation>
    <scope>NUCLEOTIDE SEQUENCE [LARGE SCALE GENOMIC DNA]</scope>
    <source>
        <strain evidence="1 2">R22 G/1</strain>
    </source>
</reference>
<dbReference type="InParanoid" id="E2C8Z6"/>
<keyword evidence="2" id="KW-1185">Reference proteome</keyword>
<evidence type="ECO:0000313" key="2">
    <source>
        <dbReference type="Proteomes" id="UP000008237"/>
    </source>
</evidence>